<gene>
    <name evidence="2" type="ORF">Nkreftii_001096</name>
</gene>
<keyword evidence="2" id="KW-0378">Hydrolase</keyword>
<dbReference type="InterPro" id="IPR002716">
    <property type="entry name" value="PIN_dom"/>
</dbReference>
<organism evidence="2 3">
    <name type="scientific">Candidatus Nitrospira kreftii</name>
    <dbReference type="NCBI Taxonomy" id="2652173"/>
    <lineage>
        <taxon>Bacteria</taxon>
        <taxon>Pseudomonadati</taxon>
        <taxon>Nitrospirota</taxon>
        <taxon>Nitrospiria</taxon>
        <taxon>Nitrospirales</taxon>
        <taxon>Nitrospiraceae</taxon>
        <taxon>Nitrospira</taxon>
    </lineage>
</organism>
<proteinExistence type="predicted"/>
<dbReference type="CDD" id="cd09854">
    <property type="entry name" value="PIN_VapC-like"/>
    <property type="match status" value="1"/>
</dbReference>
<evidence type="ECO:0000259" key="1">
    <source>
        <dbReference type="Pfam" id="PF01850"/>
    </source>
</evidence>
<dbReference type="EMBL" id="CP047423">
    <property type="protein sequence ID" value="QPD03322.1"/>
    <property type="molecule type" value="Genomic_DNA"/>
</dbReference>
<dbReference type="Pfam" id="PF01850">
    <property type="entry name" value="PIN"/>
    <property type="match status" value="1"/>
</dbReference>
<dbReference type="EC" id="3.1.-.-" evidence="2"/>
<dbReference type="KEGG" id="nkf:Nkreftii_001096"/>
<protein>
    <submittedName>
        <fullName evidence="2">Ribonuclease VapC</fullName>
        <ecNumber evidence="2">3.1.-.-</ecNumber>
    </submittedName>
</protein>
<reference evidence="2 3" key="1">
    <citation type="journal article" date="2020" name="ISME J.">
        <title>Enrichment and physiological characterization of a novel comammox Nitrospira indicates ammonium inhibition of complete nitrification.</title>
        <authorList>
            <person name="Sakoula D."/>
            <person name="Koch H."/>
            <person name="Frank J."/>
            <person name="Jetten M.S.M."/>
            <person name="van Kessel M.A.H.J."/>
            <person name="Lucker S."/>
        </authorList>
    </citation>
    <scope>NUCLEOTIDE SEQUENCE [LARGE SCALE GENOMIC DNA]</scope>
    <source>
        <strain evidence="2">Comreactor17</strain>
    </source>
</reference>
<dbReference type="InterPro" id="IPR029060">
    <property type="entry name" value="PIN-like_dom_sf"/>
</dbReference>
<feature type="domain" description="PIN" evidence="1">
    <location>
        <begin position="2"/>
        <end position="100"/>
    </location>
</feature>
<evidence type="ECO:0000313" key="3">
    <source>
        <dbReference type="Proteomes" id="UP000593737"/>
    </source>
</evidence>
<name>A0A7S8FCM4_9BACT</name>
<dbReference type="GO" id="GO:0016787">
    <property type="term" value="F:hydrolase activity"/>
    <property type="evidence" value="ECO:0007669"/>
    <property type="project" value="UniProtKB-KW"/>
</dbReference>
<dbReference type="SUPFAM" id="SSF88723">
    <property type="entry name" value="PIN domain-like"/>
    <property type="match status" value="1"/>
</dbReference>
<accession>A0A7S8FCM4</accession>
<dbReference type="AlphaFoldDB" id="A0A7S8FCM4"/>
<dbReference type="Gene3D" id="3.40.50.1010">
    <property type="entry name" value="5'-nuclease"/>
    <property type="match status" value="1"/>
</dbReference>
<dbReference type="Proteomes" id="UP000593737">
    <property type="component" value="Chromosome"/>
</dbReference>
<evidence type="ECO:0000313" key="2">
    <source>
        <dbReference type="EMBL" id="QPD03322.1"/>
    </source>
</evidence>
<sequence>MKRFLEHAPSEQLFLTEFSLYSLGILLTRRNLHDIFLRTVEDLLFTGRMALLRLVPADLADVTRRSKQFGLDFNDAYQYVTADKHNLVIVSFDADFDRTERGRKTPQAVLHA</sequence>